<evidence type="ECO:0000256" key="1">
    <source>
        <dbReference type="SAM" id="MobiDB-lite"/>
    </source>
</evidence>
<sequence length="80" mass="9137">MPRNPNPHSNGGQGRRAEQIWNFQQRWGDFWVQEQEKNEKIPSLVTNFLKNESVARGAWGGLSGGRVGKKKKMRTSKTRG</sequence>
<dbReference type="Proteomes" id="UP001054252">
    <property type="component" value="Unassembled WGS sequence"/>
</dbReference>
<feature type="region of interest" description="Disordered" evidence="1">
    <location>
        <begin position="57"/>
        <end position="80"/>
    </location>
</feature>
<dbReference type="AlphaFoldDB" id="A0AAV5IRR2"/>
<protein>
    <submittedName>
        <fullName evidence="2">Uncharacterized protein</fullName>
    </submittedName>
</protein>
<name>A0AAV5IRR2_9ROSI</name>
<accession>A0AAV5IRR2</accession>
<reference evidence="2 3" key="1">
    <citation type="journal article" date="2021" name="Commun. Biol.">
        <title>The genome of Shorea leprosula (Dipterocarpaceae) highlights the ecological relevance of drought in aseasonal tropical rainforests.</title>
        <authorList>
            <person name="Ng K.K.S."/>
            <person name="Kobayashi M.J."/>
            <person name="Fawcett J.A."/>
            <person name="Hatakeyama M."/>
            <person name="Paape T."/>
            <person name="Ng C.H."/>
            <person name="Ang C.C."/>
            <person name="Tnah L.H."/>
            <person name="Lee C.T."/>
            <person name="Nishiyama T."/>
            <person name="Sese J."/>
            <person name="O'Brien M.J."/>
            <person name="Copetti D."/>
            <person name="Mohd Noor M.I."/>
            <person name="Ong R.C."/>
            <person name="Putra M."/>
            <person name="Sireger I.Z."/>
            <person name="Indrioko S."/>
            <person name="Kosugi Y."/>
            <person name="Izuno A."/>
            <person name="Isagi Y."/>
            <person name="Lee S.L."/>
            <person name="Shimizu K.K."/>
        </authorList>
    </citation>
    <scope>NUCLEOTIDE SEQUENCE [LARGE SCALE GENOMIC DNA]</scope>
    <source>
        <strain evidence="2">214</strain>
    </source>
</reference>
<proteinExistence type="predicted"/>
<dbReference type="EMBL" id="BPVZ01000019">
    <property type="protein sequence ID" value="GKV02519.1"/>
    <property type="molecule type" value="Genomic_DNA"/>
</dbReference>
<organism evidence="2 3">
    <name type="scientific">Rubroshorea leprosula</name>
    <dbReference type="NCBI Taxonomy" id="152421"/>
    <lineage>
        <taxon>Eukaryota</taxon>
        <taxon>Viridiplantae</taxon>
        <taxon>Streptophyta</taxon>
        <taxon>Embryophyta</taxon>
        <taxon>Tracheophyta</taxon>
        <taxon>Spermatophyta</taxon>
        <taxon>Magnoliopsida</taxon>
        <taxon>eudicotyledons</taxon>
        <taxon>Gunneridae</taxon>
        <taxon>Pentapetalae</taxon>
        <taxon>rosids</taxon>
        <taxon>malvids</taxon>
        <taxon>Malvales</taxon>
        <taxon>Dipterocarpaceae</taxon>
        <taxon>Rubroshorea</taxon>
    </lineage>
</organism>
<gene>
    <name evidence="2" type="ORF">SLEP1_g14952</name>
</gene>
<evidence type="ECO:0000313" key="2">
    <source>
        <dbReference type="EMBL" id="GKV02519.1"/>
    </source>
</evidence>
<evidence type="ECO:0000313" key="3">
    <source>
        <dbReference type="Proteomes" id="UP001054252"/>
    </source>
</evidence>
<feature type="compositionally biased region" description="Basic residues" evidence="1">
    <location>
        <begin position="67"/>
        <end position="80"/>
    </location>
</feature>
<comment type="caution">
    <text evidence="2">The sequence shown here is derived from an EMBL/GenBank/DDBJ whole genome shotgun (WGS) entry which is preliminary data.</text>
</comment>
<keyword evidence="3" id="KW-1185">Reference proteome</keyword>